<evidence type="ECO:0000313" key="1">
    <source>
        <dbReference type="EMBL" id="MDQ0272016.1"/>
    </source>
</evidence>
<comment type="caution">
    <text evidence="1">The sequence shown here is derived from an EMBL/GenBank/DDBJ whole genome shotgun (WGS) entry which is preliminary data.</text>
</comment>
<gene>
    <name evidence="1" type="ORF">J2S17_003908</name>
</gene>
<organism evidence="1 2">
    <name type="scientific">Cytobacillus purgationiresistens</name>
    <dbReference type="NCBI Taxonomy" id="863449"/>
    <lineage>
        <taxon>Bacteria</taxon>
        <taxon>Bacillati</taxon>
        <taxon>Bacillota</taxon>
        <taxon>Bacilli</taxon>
        <taxon>Bacillales</taxon>
        <taxon>Bacillaceae</taxon>
        <taxon>Cytobacillus</taxon>
    </lineage>
</organism>
<protein>
    <submittedName>
        <fullName evidence="1">Hydroxymethylpyrimidine pyrophosphatase-like HAD family hydrolase</fullName>
    </submittedName>
</protein>
<dbReference type="PIRSF" id="PIRSF030802">
    <property type="entry name" value="UCP030802"/>
    <property type="match status" value="1"/>
</dbReference>
<sequence>MMLFASDLDRTLIYSKRALAEFQEEGRLDILPVEFQNGEEMAYITKSSLETLHNIAKEVLFVPVTTRTPEQYNRIDLQLPITYAITSNGANICYKGKILNEWHQLVLRRLSDECLDIEALMKDIHQFSIDGIRKVADGLFFYYILADPLPANTVHELSQFAFSEGWRISLQGRKIYFMPNPISKGKAVNFIKERENISISYGAGDSLLDDDFLQECDHSFVPIHGELASLIQSGRIYEFTAEKGMQATEELLQSIEEKLHSYREIYESASSLLKRQ</sequence>
<dbReference type="InterPro" id="IPR023214">
    <property type="entry name" value="HAD_sf"/>
</dbReference>
<dbReference type="InterPro" id="IPR024197">
    <property type="entry name" value="TPP-like"/>
</dbReference>
<keyword evidence="2" id="KW-1185">Reference proteome</keyword>
<dbReference type="InterPro" id="IPR036412">
    <property type="entry name" value="HAD-like_sf"/>
</dbReference>
<name>A0ABU0AMN6_9BACI</name>
<accession>A0ABU0AMN6</accession>
<reference evidence="1 2" key="1">
    <citation type="submission" date="2023-07" db="EMBL/GenBank/DDBJ databases">
        <title>Genomic Encyclopedia of Type Strains, Phase IV (KMG-IV): sequencing the most valuable type-strain genomes for metagenomic binning, comparative biology and taxonomic classification.</title>
        <authorList>
            <person name="Goeker M."/>
        </authorList>
    </citation>
    <scope>NUCLEOTIDE SEQUENCE [LARGE SCALE GENOMIC DNA]</scope>
    <source>
        <strain evidence="1 2">DSM 23494</strain>
    </source>
</reference>
<dbReference type="EMBL" id="JAUSUB010000019">
    <property type="protein sequence ID" value="MDQ0272016.1"/>
    <property type="molecule type" value="Genomic_DNA"/>
</dbReference>
<evidence type="ECO:0000313" key="2">
    <source>
        <dbReference type="Proteomes" id="UP001238088"/>
    </source>
</evidence>
<dbReference type="RefSeq" id="WP_307477332.1">
    <property type="nucleotide sequence ID" value="NZ_JAUSUB010000019.1"/>
</dbReference>
<proteinExistence type="predicted"/>
<dbReference type="Gene3D" id="3.40.50.1000">
    <property type="entry name" value="HAD superfamily/HAD-like"/>
    <property type="match status" value="1"/>
</dbReference>
<dbReference type="Proteomes" id="UP001238088">
    <property type="component" value="Unassembled WGS sequence"/>
</dbReference>
<dbReference type="SUPFAM" id="SSF56784">
    <property type="entry name" value="HAD-like"/>
    <property type="match status" value="1"/>
</dbReference>